<dbReference type="AlphaFoldDB" id="F2NL78"/>
<dbReference type="Pfam" id="PF22640">
    <property type="entry name" value="ManC_GMP_beta-helix"/>
    <property type="match status" value="1"/>
</dbReference>
<dbReference type="Gene3D" id="3.90.550.10">
    <property type="entry name" value="Spore Coat Polysaccharide Biosynthesis Protein SpsA, Chain A"/>
    <property type="match status" value="1"/>
</dbReference>
<accession>F2NL78</accession>
<dbReference type="InterPro" id="IPR029044">
    <property type="entry name" value="Nucleotide-diphossugar_trans"/>
</dbReference>
<protein>
    <submittedName>
        <fullName evidence="3">Mannose-1-phosphate guanylyltransferase</fullName>
        <ecNumber evidence="3">2.7.7.13</ecNumber>
    </submittedName>
</protein>
<dbReference type="HOGENOM" id="CLU_035527_0_1_0"/>
<dbReference type="GO" id="GO:0009298">
    <property type="term" value="P:GDP-mannose biosynthetic process"/>
    <property type="evidence" value="ECO:0007669"/>
    <property type="project" value="TreeGrafter"/>
</dbReference>
<dbReference type="CDD" id="cd02509">
    <property type="entry name" value="GDP-M1P_Guanylyltransferase"/>
    <property type="match status" value="1"/>
</dbReference>
<organism evidence="3 4">
    <name type="scientific">Marinithermus hydrothermalis (strain DSM 14884 / JCM 11576 / T1)</name>
    <dbReference type="NCBI Taxonomy" id="869210"/>
    <lineage>
        <taxon>Bacteria</taxon>
        <taxon>Thermotogati</taxon>
        <taxon>Deinococcota</taxon>
        <taxon>Deinococci</taxon>
        <taxon>Thermales</taxon>
        <taxon>Thermaceae</taxon>
        <taxon>Marinithermus</taxon>
    </lineage>
</organism>
<dbReference type="EMBL" id="CP002630">
    <property type="protein sequence ID" value="AEB11481.1"/>
    <property type="molecule type" value="Genomic_DNA"/>
</dbReference>
<proteinExistence type="predicted"/>
<evidence type="ECO:0000313" key="3">
    <source>
        <dbReference type="EMBL" id="AEB11481.1"/>
    </source>
</evidence>
<keyword evidence="3" id="KW-0548">Nucleotidyltransferase</keyword>
<dbReference type="Proteomes" id="UP000007030">
    <property type="component" value="Chromosome"/>
</dbReference>
<dbReference type="Pfam" id="PF00483">
    <property type="entry name" value="NTP_transferase"/>
    <property type="match status" value="1"/>
</dbReference>
<dbReference type="SUPFAM" id="SSF53448">
    <property type="entry name" value="Nucleotide-diphospho-sugar transferases"/>
    <property type="match status" value="1"/>
</dbReference>
<name>F2NL78_MARHT</name>
<reference evidence="3 4" key="1">
    <citation type="journal article" date="2012" name="Stand. Genomic Sci.">
        <title>Complete genome sequence of the aerobic, heterotroph Marinithermus hydrothermalis type strain (T1(T)) from a deep-sea hydrothermal vent chimney.</title>
        <authorList>
            <person name="Copeland A."/>
            <person name="Gu W."/>
            <person name="Yasawong M."/>
            <person name="Lapidus A."/>
            <person name="Lucas S."/>
            <person name="Deshpande S."/>
            <person name="Pagani I."/>
            <person name="Tapia R."/>
            <person name="Cheng J.F."/>
            <person name="Goodwin L.A."/>
            <person name="Pitluck S."/>
            <person name="Liolios K."/>
            <person name="Ivanova N."/>
            <person name="Mavromatis K."/>
            <person name="Mikhailova N."/>
            <person name="Pati A."/>
            <person name="Chen A."/>
            <person name="Palaniappan K."/>
            <person name="Land M."/>
            <person name="Pan C."/>
            <person name="Brambilla E.M."/>
            <person name="Rohde M."/>
            <person name="Tindall B.J."/>
            <person name="Sikorski J."/>
            <person name="Goker M."/>
            <person name="Detter J.C."/>
            <person name="Bristow J."/>
            <person name="Eisen J.A."/>
            <person name="Markowitz V."/>
            <person name="Hugenholtz P."/>
            <person name="Kyrpides N.C."/>
            <person name="Klenk H.P."/>
            <person name="Woyke T."/>
        </authorList>
    </citation>
    <scope>NUCLEOTIDE SEQUENCE [LARGE SCALE GENOMIC DNA]</scope>
    <source>
        <strain evidence="4">DSM 14884 / JCM 11576 / T1</strain>
    </source>
</reference>
<dbReference type="GO" id="GO:0004475">
    <property type="term" value="F:mannose-1-phosphate guanylyltransferase (GTP) activity"/>
    <property type="evidence" value="ECO:0007669"/>
    <property type="project" value="UniProtKB-EC"/>
</dbReference>
<dbReference type="EC" id="2.7.7.13" evidence="3"/>
<dbReference type="KEGG" id="mhd:Marky_0731"/>
<dbReference type="InterPro" id="IPR049577">
    <property type="entry name" value="GMPP_N"/>
</dbReference>
<dbReference type="PANTHER" id="PTHR46390:SF1">
    <property type="entry name" value="MANNOSE-1-PHOSPHATE GUANYLYLTRANSFERASE"/>
    <property type="match status" value="1"/>
</dbReference>
<dbReference type="STRING" id="869210.Marky_0731"/>
<keyword evidence="4" id="KW-1185">Reference proteome</keyword>
<dbReference type="InterPro" id="IPR054566">
    <property type="entry name" value="ManC/GMP-like_b-helix"/>
</dbReference>
<evidence type="ECO:0000259" key="1">
    <source>
        <dbReference type="Pfam" id="PF00483"/>
    </source>
</evidence>
<dbReference type="eggNOG" id="COG0836">
    <property type="taxonomic scope" value="Bacteria"/>
</dbReference>
<dbReference type="OrthoDB" id="9806359at2"/>
<dbReference type="PANTHER" id="PTHR46390">
    <property type="entry name" value="MANNOSE-1-PHOSPHATE GUANYLYLTRANSFERASE"/>
    <property type="match status" value="1"/>
</dbReference>
<evidence type="ECO:0000259" key="2">
    <source>
        <dbReference type="Pfam" id="PF22640"/>
    </source>
</evidence>
<dbReference type="RefSeq" id="WP_013703533.1">
    <property type="nucleotide sequence ID" value="NC_015387.1"/>
</dbReference>
<dbReference type="SUPFAM" id="SSF159283">
    <property type="entry name" value="Guanosine diphospho-D-mannose pyrophosphorylase/mannose-6-phosphate isomerase linker domain"/>
    <property type="match status" value="1"/>
</dbReference>
<gene>
    <name evidence="3" type="ordered locus">Marky_0731</name>
</gene>
<feature type="domain" description="MannoseP isomerase/GMP-like beta-helix" evidence="2">
    <location>
        <begin position="288"/>
        <end position="341"/>
    </location>
</feature>
<dbReference type="InterPro" id="IPR005835">
    <property type="entry name" value="NTP_transferase_dom"/>
</dbReference>
<keyword evidence="3" id="KW-0808">Transferase</keyword>
<sequence>MKNRFVPIILAGGRGERFWPLSRRDRPKQFLRILPGGQSLLEATAERLLPLAGGWDGLWVVTSEDLREGIHEHLPHLPTANLLVEPEGRDTAPAVAWAALEVARRWGEDAVLAFFPADHWIGDVAAFHRTLQAGVRLATRRDGIVTLGVEPTHPATGYGYIERGEPVGSYQGFAAYRVARFTEKPDPETARAYLETGRYAWNSGIFIFRAGVILQEFRAHAPEILEPLERLGQDAYPTLPRKSVDYAVMEHTRAAYVIPARFGWDDLGDWTALERLLQGEHPGTRLARHIGLDTEGAFVYATREDELIVTIGLENVVIVRDGKITLVVRKDQVQKIKKVLKSIKDDPELRELL</sequence>
<evidence type="ECO:0000313" key="4">
    <source>
        <dbReference type="Proteomes" id="UP000007030"/>
    </source>
</evidence>
<dbReference type="InterPro" id="IPR051161">
    <property type="entry name" value="Mannose-6P_isomerase_type2"/>
</dbReference>
<feature type="domain" description="Nucleotidyl transferase" evidence="1">
    <location>
        <begin position="7"/>
        <end position="275"/>
    </location>
</feature>